<organism evidence="1 2">
    <name type="scientific">Conidiobolus coronatus (strain ATCC 28846 / CBS 209.66 / NRRL 28638)</name>
    <name type="common">Delacroixia coronata</name>
    <dbReference type="NCBI Taxonomy" id="796925"/>
    <lineage>
        <taxon>Eukaryota</taxon>
        <taxon>Fungi</taxon>
        <taxon>Fungi incertae sedis</taxon>
        <taxon>Zoopagomycota</taxon>
        <taxon>Entomophthoromycotina</taxon>
        <taxon>Entomophthoromycetes</taxon>
        <taxon>Entomophthorales</taxon>
        <taxon>Ancylistaceae</taxon>
        <taxon>Conidiobolus</taxon>
    </lineage>
</organism>
<evidence type="ECO:0000313" key="2">
    <source>
        <dbReference type="Proteomes" id="UP000070444"/>
    </source>
</evidence>
<dbReference type="Proteomes" id="UP000070444">
    <property type="component" value="Unassembled WGS sequence"/>
</dbReference>
<dbReference type="EMBL" id="KQ964898">
    <property type="protein sequence ID" value="KXN65365.1"/>
    <property type="molecule type" value="Genomic_DNA"/>
</dbReference>
<name>A0A137NRK0_CONC2</name>
<gene>
    <name evidence="1" type="ORF">CONCODRAFT_13065</name>
</gene>
<sequence length="384" mass="45270">MSKINWYYILKLPEFNSYFTSDQLITLSLTCKKFRSCLKSKVFSNFNFNTFISTGNYKSLEFTEKDDGGIVDIHYIYNPFVTLTEDYIKSRLQFKHALELFPCQPEKLVLFDCINYTYLLYDFPEVFSKVSSLSLELSFNKFISSPSSINSKLEISWPTSLRSVNIEGNNIGYVNNTYNHIRLFHFGEPDLSMGRFKLYPNHLPNLKSFCFEASLDDVIVDYSTCFPRTIDYTTAPVLKSVKSLELTISEGLYRMDGLSLQYPNLTRLIVNVKSRDYNQISQLISNIPTLKSLKLILNYNFVFSRDLELPKLNYLERVEFFTIDNFDHIENKFKVYNCPKLRLIEYTKTQKYEAWKVPKYIPILNNGWELRLFPYKYAFYKIND</sequence>
<proteinExistence type="predicted"/>
<keyword evidence="2" id="KW-1185">Reference proteome</keyword>
<accession>A0A137NRK0</accession>
<evidence type="ECO:0000313" key="1">
    <source>
        <dbReference type="EMBL" id="KXN65365.1"/>
    </source>
</evidence>
<evidence type="ECO:0008006" key="3">
    <source>
        <dbReference type="Google" id="ProtNLM"/>
    </source>
</evidence>
<reference evidence="1 2" key="1">
    <citation type="journal article" date="2015" name="Genome Biol. Evol.">
        <title>Phylogenomic analyses indicate that early fungi evolved digesting cell walls of algal ancestors of land plants.</title>
        <authorList>
            <person name="Chang Y."/>
            <person name="Wang S."/>
            <person name="Sekimoto S."/>
            <person name="Aerts A.L."/>
            <person name="Choi C."/>
            <person name="Clum A."/>
            <person name="LaButti K.M."/>
            <person name="Lindquist E.A."/>
            <person name="Yee Ngan C."/>
            <person name="Ohm R.A."/>
            <person name="Salamov A.A."/>
            <person name="Grigoriev I.V."/>
            <person name="Spatafora J.W."/>
            <person name="Berbee M.L."/>
        </authorList>
    </citation>
    <scope>NUCLEOTIDE SEQUENCE [LARGE SCALE GENOMIC DNA]</scope>
    <source>
        <strain evidence="1 2">NRRL 28638</strain>
    </source>
</reference>
<protein>
    <recommendedName>
        <fullName evidence="3">F-box domain-containing protein</fullName>
    </recommendedName>
</protein>
<dbReference type="AlphaFoldDB" id="A0A137NRK0"/>